<accession>A0AAV4AIK8</accession>
<dbReference type="EMBL" id="BLXT01004214">
    <property type="protein sequence ID" value="GFO11006.1"/>
    <property type="molecule type" value="Genomic_DNA"/>
</dbReference>
<reference evidence="1 2" key="1">
    <citation type="journal article" date="2021" name="Elife">
        <title>Chloroplast acquisition without the gene transfer in kleptoplastic sea slugs, Plakobranchus ocellatus.</title>
        <authorList>
            <person name="Maeda T."/>
            <person name="Takahashi S."/>
            <person name="Yoshida T."/>
            <person name="Shimamura S."/>
            <person name="Takaki Y."/>
            <person name="Nagai Y."/>
            <person name="Toyoda A."/>
            <person name="Suzuki Y."/>
            <person name="Arimoto A."/>
            <person name="Ishii H."/>
            <person name="Satoh N."/>
            <person name="Nishiyama T."/>
            <person name="Hasebe M."/>
            <person name="Maruyama T."/>
            <person name="Minagawa J."/>
            <person name="Obokata J."/>
            <person name="Shigenobu S."/>
        </authorList>
    </citation>
    <scope>NUCLEOTIDE SEQUENCE [LARGE SCALE GENOMIC DNA]</scope>
</reference>
<organism evidence="1 2">
    <name type="scientific">Plakobranchus ocellatus</name>
    <dbReference type="NCBI Taxonomy" id="259542"/>
    <lineage>
        <taxon>Eukaryota</taxon>
        <taxon>Metazoa</taxon>
        <taxon>Spiralia</taxon>
        <taxon>Lophotrochozoa</taxon>
        <taxon>Mollusca</taxon>
        <taxon>Gastropoda</taxon>
        <taxon>Heterobranchia</taxon>
        <taxon>Euthyneura</taxon>
        <taxon>Panpulmonata</taxon>
        <taxon>Sacoglossa</taxon>
        <taxon>Placobranchoidea</taxon>
        <taxon>Plakobranchidae</taxon>
        <taxon>Plakobranchus</taxon>
    </lineage>
</organism>
<protein>
    <submittedName>
        <fullName evidence="1">Uncharacterized protein</fullName>
    </submittedName>
</protein>
<gene>
    <name evidence="1" type="ORF">PoB_003751100</name>
</gene>
<proteinExistence type="predicted"/>
<evidence type="ECO:0000313" key="1">
    <source>
        <dbReference type="EMBL" id="GFO11006.1"/>
    </source>
</evidence>
<keyword evidence="2" id="KW-1185">Reference proteome</keyword>
<name>A0AAV4AIK8_9GAST</name>
<dbReference type="Proteomes" id="UP000735302">
    <property type="component" value="Unassembled WGS sequence"/>
</dbReference>
<sequence>MYSPSANESPDTTVSVASQQSSIATTICLNDDANATLESSHTLRGRGGRSETWHDNILLSWSELAQAVLWPGCLVCNPGRQGGGFGVNSTTQSRVFLYTLSSSRPGLSGQGSVASSRRSRPFVDEVGTSQHGVVLEVVSVGRVEVMRG</sequence>
<dbReference type="AlphaFoldDB" id="A0AAV4AIK8"/>
<comment type="caution">
    <text evidence="1">The sequence shown here is derived from an EMBL/GenBank/DDBJ whole genome shotgun (WGS) entry which is preliminary data.</text>
</comment>
<evidence type="ECO:0000313" key="2">
    <source>
        <dbReference type="Proteomes" id="UP000735302"/>
    </source>
</evidence>